<evidence type="ECO:0000313" key="3">
    <source>
        <dbReference type="Proteomes" id="UP000698800"/>
    </source>
</evidence>
<reference evidence="2" key="1">
    <citation type="submission" date="2021-03" db="EMBL/GenBank/DDBJ databases">
        <title>Comparative genomics and phylogenomic investigation of the class Geoglossomycetes provide insights into ecological specialization and systematics.</title>
        <authorList>
            <person name="Melie T."/>
            <person name="Pirro S."/>
            <person name="Miller A.N."/>
            <person name="Quandt A."/>
        </authorList>
    </citation>
    <scope>NUCLEOTIDE SEQUENCE</scope>
    <source>
        <strain evidence="2">GBOQ0MN5Z8</strain>
    </source>
</reference>
<evidence type="ECO:0008006" key="4">
    <source>
        <dbReference type="Google" id="ProtNLM"/>
    </source>
</evidence>
<keyword evidence="1" id="KW-1133">Transmembrane helix</keyword>
<feature type="transmembrane region" description="Helical" evidence="1">
    <location>
        <begin position="15"/>
        <end position="34"/>
    </location>
</feature>
<evidence type="ECO:0000313" key="2">
    <source>
        <dbReference type="EMBL" id="KAH0537760.1"/>
    </source>
</evidence>
<dbReference type="OrthoDB" id="1077582at2759"/>
<dbReference type="Proteomes" id="UP000698800">
    <property type="component" value="Unassembled WGS sequence"/>
</dbReference>
<evidence type="ECO:0000256" key="1">
    <source>
        <dbReference type="SAM" id="Phobius"/>
    </source>
</evidence>
<organism evidence="2 3">
    <name type="scientific">Glutinoglossum americanum</name>
    <dbReference type="NCBI Taxonomy" id="1670608"/>
    <lineage>
        <taxon>Eukaryota</taxon>
        <taxon>Fungi</taxon>
        <taxon>Dikarya</taxon>
        <taxon>Ascomycota</taxon>
        <taxon>Pezizomycotina</taxon>
        <taxon>Geoglossomycetes</taxon>
        <taxon>Geoglossales</taxon>
        <taxon>Geoglossaceae</taxon>
        <taxon>Glutinoglossum</taxon>
    </lineage>
</organism>
<accession>A0A9P8I751</accession>
<feature type="transmembrane region" description="Helical" evidence="1">
    <location>
        <begin position="67"/>
        <end position="86"/>
    </location>
</feature>
<protein>
    <recommendedName>
        <fullName evidence="4">Wax synthase domain-containing protein</fullName>
    </recommendedName>
</protein>
<proteinExistence type="predicted"/>
<comment type="caution">
    <text evidence="2">The sequence shown here is derived from an EMBL/GenBank/DDBJ whole genome shotgun (WGS) entry which is preliminary data.</text>
</comment>
<gene>
    <name evidence="2" type="ORF">FGG08_005508</name>
</gene>
<keyword evidence="1" id="KW-0812">Transmembrane</keyword>
<feature type="transmembrane region" description="Helical" evidence="1">
    <location>
        <begin position="219"/>
        <end position="240"/>
    </location>
</feature>
<keyword evidence="1" id="KW-0472">Membrane</keyword>
<dbReference type="EMBL" id="JAGHQL010000132">
    <property type="protein sequence ID" value="KAH0537760.1"/>
    <property type="molecule type" value="Genomic_DNA"/>
</dbReference>
<dbReference type="AlphaFoldDB" id="A0A9P8I751"/>
<keyword evidence="3" id="KW-1185">Reference proteome</keyword>
<sequence length="263" mass="30000">MGIFSVPPLSERVPLPPYVIPLSIFILITTLSLPPTRNLRLLLLLTIALPALATLPSYTTGSANDDYFVGCTFGSFVFVSVDYFVLSRPEKEFWRVHRKGAVGDINKGSVEEGKEKRRWDAVGPWSAEKWLWSAGIWFSARGVGWSWEVRNLAPKKPAGYPAWKFLLTHLLRVLFFYILFDVCQVYSHTLPQSHDPPTLLSAEPIPRQVMLAWLHWVQAYFSLNLGFSSMVVLATLLGFWEPRDWPGAFGRLRDAWSVRQFWG</sequence>
<name>A0A9P8I751_9PEZI</name>
<feature type="transmembrane region" description="Helical" evidence="1">
    <location>
        <begin position="41"/>
        <end position="61"/>
    </location>
</feature>